<evidence type="ECO:0000313" key="4">
    <source>
        <dbReference type="EMBL" id="KAH3776014.1"/>
    </source>
</evidence>
<gene>
    <name evidence="4" type="ORF">DPMN_177425</name>
</gene>
<accession>A0A9D4IK66</accession>
<keyword evidence="5" id="KW-1185">Reference proteome</keyword>
<sequence>MLNALTVMVRYIAYFTLLLACLFVLPTDAWRGNYERYVVQRQRLRSYCVCWYWWWGCSYWRSYWETYYDYEYSRVGWTHNGDLNCIIPICSPYCANGGTCVNPNTCTCPSTSSGPYCRTLTCSYRQPCYPGECGDGSTCKCSLGFSLNSTANGCTNFLTTEERLRPHIGESNVTIKNVRRFDKRINFMFVLEVQDVNSSLVWSNQQRFNNLKFEMKALFDGIDNLPNRPVYVYDSKIGIVQNIITANVSKIPRNGGPVRDYGSFKEYACQGGVTRDSPQEESATCVIDDDQFLTLIEHGDW</sequence>
<proteinExistence type="predicted"/>
<keyword evidence="1" id="KW-1015">Disulfide bond</keyword>
<keyword evidence="2" id="KW-0732">Signal</keyword>
<feature type="signal peptide" evidence="2">
    <location>
        <begin position="1"/>
        <end position="29"/>
    </location>
</feature>
<feature type="disulfide bond" evidence="1">
    <location>
        <begin position="108"/>
        <end position="117"/>
    </location>
</feature>
<feature type="domain" description="EGF-like" evidence="3">
    <location>
        <begin position="86"/>
        <end position="118"/>
    </location>
</feature>
<comment type="caution">
    <text evidence="4">The sequence shown here is derived from an EMBL/GenBank/DDBJ whole genome shotgun (WGS) entry which is preliminary data.</text>
</comment>
<reference evidence="4" key="1">
    <citation type="journal article" date="2019" name="bioRxiv">
        <title>The Genome of the Zebra Mussel, Dreissena polymorpha: A Resource for Invasive Species Research.</title>
        <authorList>
            <person name="McCartney M.A."/>
            <person name="Auch B."/>
            <person name="Kono T."/>
            <person name="Mallez S."/>
            <person name="Zhang Y."/>
            <person name="Obille A."/>
            <person name="Becker A."/>
            <person name="Abrahante J.E."/>
            <person name="Garbe J."/>
            <person name="Badalamenti J.P."/>
            <person name="Herman A."/>
            <person name="Mangelson H."/>
            <person name="Liachko I."/>
            <person name="Sullivan S."/>
            <person name="Sone E.D."/>
            <person name="Koren S."/>
            <person name="Silverstein K.A.T."/>
            <person name="Beckman K.B."/>
            <person name="Gohl D.M."/>
        </authorList>
    </citation>
    <scope>NUCLEOTIDE SEQUENCE</scope>
    <source>
        <strain evidence="4">Duluth1</strain>
        <tissue evidence="4">Whole animal</tissue>
    </source>
</reference>
<dbReference type="SMART" id="SM00181">
    <property type="entry name" value="EGF"/>
    <property type="match status" value="2"/>
</dbReference>
<dbReference type="PROSITE" id="PS00022">
    <property type="entry name" value="EGF_1"/>
    <property type="match status" value="1"/>
</dbReference>
<dbReference type="Proteomes" id="UP000828390">
    <property type="component" value="Unassembled WGS sequence"/>
</dbReference>
<evidence type="ECO:0000256" key="2">
    <source>
        <dbReference type="SAM" id="SignalP"/>
    </source>
</evidence>
<evidence type="ECO:0000313" key="5">
    <source>
        <dbReference type="Proteomes" id="UP000828390"/>
    </source>
</evidence>
<feature type="chain" id="PRO_5038526576" description="EGF-like domain-containing protein" evidence="2">
    <location>
        <begin position="30"/>
        <end position="301"/>
    </location>
</feature>
<evidence type="ECO:0000256" key="1">
    <source>
        <dbReference type="PROSITE-ProRule" id="PRU00076"/>
    </source>
</evidence>
<dbReference type="Gene3D" id="2.10.25.10">
    <property type="entry name" value="Laminin"/>
    <property type="match status" value="1"/>
</dbReference>
<feature type="disulfide bond" evidence="1">
    <location>
        <begin position="90"/>
        <end position="100"/>
    </location>
</feature>
<comment type="caution">
    <text evidence="1">Lacks conserved residue(s) required for the propagation of feature annotation.</text>
</comment>
<name>A0A9D4IK66_DREPO</name>
<evidence type="ECO:0000259" key="3">
    <source>
        <dbReference type="PROSITE" id="PS50026"/>
    </source>
</evidence>
<protein>
    <recommendedName>
        <fullName evidence="3">EGF-like domain-containing protein</fullName>
    </recommendedName>
</protein>
<reference evidence="4" key="2">
    <citation type="submission" date="2020-11" db="EMBL/GenBank/DDBJ databases">
        <authorList>
            <person name="McCartney M.A."/>
            <person name="Auch B."/>
            <person name="Kono T."/>
            <person name="Mallez S."/>
            <person name="Becker A."/>
            <person name="Gohl D.M."/>
            <person name="Silverstein K.A.T."/>
            <person name="Koren S."/>
            <person name="Bechman K.B."/>
            <person name="Herman A."/>
            <person name="Abrahante J.E."/>
            <person name="Garbe J."/>
        </authorList>
    </citation>
    <scope>NUCLEOTIDE SEQUENCE</scope>
    <source>
        <strain evidence="4">Duluth1</strain>
        <tissue evidence="4">Whole animal</tissue>
    </source>
</reference>
<dbReference type="InterPro" id="IPR000742">
    <property type="entry name" value="EGF"/>
</dbReference>
<dbReference type="EMBL" id="JAIWYP010000009">
    <property type="protein sequence ID" value="KAH3776014.1"/>
    <property type="molecule type" value="Genomic_DNA"/>
</dbReference>
<organism evidence="4 5">
    <name type="scientific">Dreissena polymorpha</name>
    <name type="common">Zebra mussel</name>
    <name type="synonym">Mytilus polymorpha</name>
    <dbReference type="NCBI Taxonomy" id="45954"/>
    <lineage>
        <taxon>Eukaryota</taxon>
        <taxon>Metazoa</taxon>
        <taxon>Spiralia</taxon>
        <taxon>Lophotrochozoa</taxon>
        <taxon>Mollusca</taxon>
        <taxon>Bivalvia</taxon>
        <taxon>Autobranchia</taxon>
        <taxon>Heteroconchia</taxon>
        <taxon>Euheterodonta</taxon>
        <taxon>Imparidentia</taxon>
        <taxon>Neoheterodontei</taxon>
        <taxon>Myida</taxon>
        <taxon>Dreissenoidea</taxon>
        <taxon>Dreissenidae</taxon>
        <taxon>Dreissena</taxon>
    </lineage>
</organism>
<dbReference type="PROSITE" id="PS50026">
    <property type="entry name" value="EGF_3"/>
    <property type="match status" value="1"/>
</dbReference>
<dbReference type="AlphaFoldDB" id="A0A9D4IK66"/>
<keyword evidence="1" id="KW-0245">EGF-like domain</keyword>